<dbReference type="SUPFAM" id="SSF82171">
    <property type="entry name" value="DPP6 N-terminal domain-like"/>
    <property type="match status" value="1"/>
</dbReference>
<dbReference type="PANTHER" id="PTHR30329:SF21">
    <property type="entry name" value="LIPOPROTEIN YIAD-RELATED"/>
    <property type="match status" value="1"/>
</dbReference>
<accession>A0AAW9SEG4</accession>
<dbReference type="SUPFAM" id="SSF103088">
    <property type="entry name" value="OmpA-like"/>
    <property type="match status" value="1"/>
</dbReference>
<comment type="caution">
    <text evidence="2">The sequence shown here is derived from an EMBL/GenBank/DDBJ whole genome shotgun (WGS) entry which is preliminary data.</text>
</comment>
<dbReference type="InterPro" id="IPR050330">
    <property type="entry name" value="Bact_OuterMem_StrucFunc"/>
</dbReference>
<keyword evidence="3" id="KW-1185">Reference proteome</keyword>
<dbReference type="AlphaFoldDB" id="A0AAW9SEG4"/>
<organism evidence="2 3">
    <name type="scientific">Rapidithrix thailandica</name>
    <dbReference type="NCBI Taxonomy" id="413964"/>
    <lineage>
        <taxon>Bacteria</taxon>
        <taxon>Pseudomonadati</taxon>
        <taxon>Bacteroidota</taxon>
        <taxon>Cytophagia</taxon>
        <taxon>Cytophagales</taxon>
        <taxon>Flammeovirgaceae</taxon>
        <taxon>Rapidithrix</taxon>
    </lineage>
</organism>
<evidence type="ECO:0000313" key="2">
    <source>
        <dbReference type="EMBL" id="MEN7550190.1"/>
    </source>
</evidence>
<dbReference type="EMBL" id="JBDKWZ010000012">
    <property type="protein sequence ID" value="MEN7550190.1"/>
    <property type="molecule type" value="Genomic_DNA"/>
</dbReference>
<reference evidence="2 3" key="1">
    <citation type="submission" date="2024-04" db="EMBL/GenBank/DDBJ databases">
        <title>Novel genus in family Flammeovirgaceae.</title>
        <authorList>
            <person name="Nguyen T.H."/>
            <person name="Vuong T.Q."/>
            <person name="Le H."/>
            <person name="Kim S.-G."/>
        </authorList>
    </citation>
    <scope>NUCLEOTIDE SEQUENCE [LARGE SCALE GENOMIC DNA]</scope>
    <source>
        <strain evidence="2 3">JCM 23209</strain>
    </source>
</reference>
<dbReference type="CDD" id="cd07185">
    <property type="entry name" value="OmpA_C-like"/>
    <property type="match status" value="1"/>
</dbReference>
<sequence>MKKQLFLFFCFLFLIQLPVWAQVPTKILPRDINIPMCNQVFPSIRGDAKALVYMTDYTNSKRLHIQYAEKKGPESWEDPVKVKSINLLFENNYWPGYSLTYDGNYIYFTSQKYGGRGKYDIWFTEKKGTVWADPLNIGMPVNSETNDGSPSLSADGQYLYFMRCESMGYNEASGCKLFVAKRKNDWMFEEAEPLPDFINQGNCVSPKILPDGQTLIFASDKAEAGNLDLYLTKKSKEGWSEPIPIDFMNDEHDNFYVSVPARGDLIYYVKTYKEKENIVKSILPEAFRPHPMIQITGKIVDKDSDRPLKAAIRIQNLEDASQEQVIKNHSDGSYYVLIQEGAKYDFSVMALDKKHNFYAKTIDLTKDFSPKNPNWDIKLSKTQKGETFRLNTVCLSEDAHIDQASEQDLKRVFLLLKSNPSIKIEIGVHTDSVYYDTLYQTVNFEENLQAEASNDSLLLLTENTSLTDSQREMTTGETEAILADSFNQEASLPPYTVRKIDPTLEQAEKLKAFLVEKGVPENFIQAQGYGDRHKLVPNTSLENRKKNRRVEIKILH</sequence>
<gene>
    <name evidence="2" type="ORF">AAG747_19880</name>
</gene>
<dbReference type="InterPro" id="IPR036737">
    <property type="entry name" value="OmpA-like_sf"/>
</dbReference>
<dbReference type="Gene3D" id="3.30.1330.60">
    <property type="entry name" value="OmpA-like domain"/>
    <property type="match status" value="1"/>
</dbReference>
<keyword evidence="1" id="KW-0732">Signal</keyword>
<evidence type="ECO:0000313" key="3">
    <source>
        <dbReference type="Proteomes" id="UP001403385"/>
    </source>
</evidence>
<dbReference type="InterPro" id="IPR011042">
    <property type="entry name" value="6-blade_b-propeller_TolB-like"/>
</dbReference>
<dbReference type="Proteomes" id="UP001403385">
    <property type="component" value="Unassembled WGS sequence"/>
</dbReference>
<feature type="signal peptide" evidence="1">
    <location>
        <begin position="1"/>
        <end position="21"/>
    </location>
</feature>
<evidence type="ECO:0008006" key="4">
    <source>
        <dbReference type="Google" id="ProtNLM"/>
    </source>
</evidence>
<dbReference type="Pfam" id="PF07676">
    <property type="entry name" value="PD40"/>
    <property type="match status" value="3"/>
</dbReference>
<dbReference type="RefSeq" id="WP_346822969.1">
    <property type="nucleotide sequence ID" value="NZ_JBDKWZ010000012.1"/>
</dbReference>
<proteinExistence type="predicted"/>
<dbReference type="InterPro" id="IPR006665">
    <property type="entry name" value="OmpA-like"/>
</dbReference>
<feature type="chain" id="PRO_5043544396" description="OmpA-like domain-containing protein" evidence="1">
    <location>
        <begin position="22"/>
        <end position="556"/>
    </location>
</feature>
<protein>
    <recommendedName>
        <fullName evidence="4">OmpA-like domain-containing protein</fullName>
    </recommendedName>
</protein>
<dbReference type="PANTHER" id="PTHR30329">
    <property type="entry name" value="STATOR ELEMENT OF FLAGELLAR MOTOR COMPLEX"/>
    <property type="match status" value="1"/>
</dbReference>
<dbReference type="InterPro" id="IPR011659">
    <property type="entry name" value="WD40"/>
</dbReference>
<dbReference type="Gene3D" id="2.120.10.30">
    <property type="entry name" value="TolB, C-terminal domain"/>
    <property type="match status" value="1"/>
</dbReference>
<evidence type="ECO:0000256" key="1">
    <source>
        <dbReference type="SAM" id="SignalP"/>
    </source>
</evidence>
<name>A0AAW9SEG4_9BACT</name>